<dbReference type="InterPro" id="IPR051450">
    <property type="entry name" value="Gfo/Idh/MocA_Oxidoreductases"/>
</dbReference>
<accession>A0A936ZLI9</accession>
<proteinExistence type="predicted"/>
<organism evidence="4 5">
    <name type="scientific">Ramlibacter aurantiacus</name>
    <dbReference type="NCBI Taxonomy" id="2801330"/>
    <lineage>
        <taxon>Bacteria</taxon>
        <taxon>Pseudomonadati</taxon>
        <taxon>Pseudomonadota</taxon>
        <taxon>Betaproteobacteria</taxon>
        <taxon>Burkholderiales</taxon>
        <taxon>Comamonadaceae</taxon>
        <taxon>Ramlibacter</taxon>
    </lineage>
</organism>
<dbReference type="GO" id="GO:0000166">
    <property type="term" value="F:nucleotide binding"/>
    <property type="evidence" value="ECO:0007669"/>
    <property type="project" value="InterPro"/>
</dbReference>
<evidence type="ECO:0000259" key="2">
    <source>
        <dbReference type="Pfam" id="PF01408"/>
    </source>
</evidence>
<sequence>MNAGAAPLRLGVLGLGRAFTLMLPTFSRDPRVRLVAAFDPRASATEAFAREFAGRACRSPEEVCADPQVEWVYVATPHQLRVDHVRLAAAHGKHVLVEKPMALGLDDCSRMMDACARAGTRLLVGHSHSFNAPVLQARRMVEGGRFGAVRAIHAMNFTDFLYRPRRPEELDTARGGGVVFSQAAHQVDVVRLLGGGLVDSVFARTGRWDPARPTEGAYSALLSFRSGAFASLSYNGHGYYDSDAQMDGIGEMGRPKPPGAHQQTRRKLREATDEAEEARLKAERNFGGSAWVPDAGSPPTAFQHFGPVLVCCDAGDLRLTPFGVEVHDQEGVRMEALPVPAVPRSEVIDELWAVAREGRVPLHDGAWSRATVEVCLAILESGRGGGNIILRHQAELPPGAIPTPP</sequence>
<gene>
    <name evidence="4" type="ORF">JI739_18850</name>
</gene>
<name>A0A936ZLI9_9BURK</name>
<feature type="domain" description="GFO/IDH/MocA-like oxidoreductase" evidence="3">
    <location>
        <begin position="134"/>
        <end position="251"/>
    </location>
</feature>
<dbReference type="PANTHER" id="PTHR43377:SF1">
    <property type="entry name" value="BILIVERDIN REDUCTASE A"/>
    <property type="match status" value="1"/>
</dbReference>
<evidence type="ECO:0000313" key="4">
    <source>
        <dbReference type="EMBL" id="MBL0422413.1"/>
    </source>
</evidence>
<comment type="caution">
    <text evidence="4">The sequence shown here is derived from an EMBL/GenBank/DDBJ whole genome shotgun (WGS) entry which is preliminary data.</text>
</comment>
<dbReference type="InterPro" id="IPR000683">
    <property type="entry name" value="Gfo/Idh/MocA-like_OxRdtase_N"/>
</dbReference>
<dbReference type="InterPro" id="IPR055170">
    <property type="entry name" value="GFO_IDH_MocA-like_dom"/>
</dbReference>
<protein>
    <submittedName>
        <fullName evidence="4">Gfo/Idh/MocA family oxidoreductase</fullName>
    </submittedName>
</protein>
<dbReference type="RefSeq" id="WP_201685494.1">
    <property type="nucleotide sequence ID" value="NZ_JAEQNA010000008.1"/>
</dbReference>
<dbReference type="Pfam" id="PF01408">
    <property type="entry name" value="GFO_IDH_MocA"/>
    <property type="match status" value="1"/>
</dbReference>
<feature type="domain" description="Gfo/Idh/MocA-like oxidoreductase N-terminal" evidence="2">
    <location>
        <begin position="9"/>
        <end position="126"/>
    </location>
</feature>
<evidence type="ECO:0000313" key="5">
    <source>
        <dbReference type="Proteomes" id="UP000613011"/>
    </source>
</evidence>
<dbReference type="InterPro" id="IPR036291">
    <property type="entry name" value="NAD(P)-bd_dom_sf"/>
</dbReference>
<keyword evidence="5" id="KW-1185">Reference proteome</keyword>
<feature type="region of interest" description="Disordered" evidence="1">
    <location>
        <begin position="254"/>
        <end position="273"/>
    </location>
</feature>
<dbReference type="Proteomes" id="UP000613011">
    <property type="component" value="Unassembled WGS sequence"/>
</dbReference>
<dbReference type="Gene3D" id="3.40.50.720">
    <property type="entry name" value="NAD(P)-binding Rossmann-like Domain"/>
    <property type="match status" value="1"/>
</dbReference>
<evidence type="ECO:0000256" key="1">
    <source>
        <dbReference type="SAM" id="MobiDB-lite"/>
    </source>
</evidence>
<dbReference type="Pfam" id="PF22725">
    <property type="entry name" value="GFO_IDH_MocA_C3"/>
    <property type="match status" value="1"/>
</dbReference>
<dbReference type="SUPFAM" id="SSF55347">
    <property type="entry name" value="Glyceraldehyde-3-phosphate dehydrogenase-like, C-terminal domain"/>
    <property type="match status" value="1"/>
</dbReference>
<dbReference type="SUPFAM" id="SSF51735">
    <property type="entry name" value="NAD(P)-binding Rossmann-fold domains"/>
    <property type="match status" value="1"/>
</dbReference>
<dbReference type="EMBL" id="JAEQNA010000008">
    <property type="protein sequence ID" value="MBL0422413.1"/>
    <property type="molecule type" value="Genomic_DNA"/>
</dbReference>
<reference evidence="4" key="1">
    <citation type="submission" date="2021-01" db="EMBL/GenBank/DDBJ databases">
        <title>Ramlibacter sp. strain AW1 16S ribosomal RNA gene Genome sequencing and assembly.</title>
        <authorList>
            <person name="Kang M."/>
        </authorList>
    </citation>
    <scope>NUCLEOTIDE SEQUENCE</scope>
    <source>
        <strain evidence="4">AW1</strain>
    </source>
</reference>
<dbReference type="Gene3D" id="3.30.360.10">
    <property type="entry name" value="Dihydrodipicolinate Reductase, domain 2"/>
    <property type="match status" value="1"/>
</dbReference>
<dbReference type="PANTHER" id="PTHR43377">
    <property type="entry name" value="BILIVERDIN REDUCTASE A"/>
    <property type="match status" value="1"/>
</dbReference>
<evidence type="ECO:0000259" key="3">
    <source>
        <dbReference type="Pfam" id="PF22725"/>
    </source>
</evidence>
<dbReference type="AlphaFoldDB" id="A0A936ZLI9"/>